<sequence length="378" mass="41227">MPRTLAGYTISMTVVTRLPATGCATCPWGEHMGPAPTFVLKAALLIGGLHSPPDIGPMNFQGWFEEASRGRLEIPEPVADRARRFRYVFVLGLLNERMPGYFDQAEKEFRSLGVPSESIHRIAPSSDATFSENLDAIRDEFLRIADLGPEPLVVVGHSRGACDALAFALLEPGFVSERVSALFLVQGPFGGSGAADYLVGSGRPIDERMPVPARAIARLIRDIESRRLDRGQHGGIVDLTRDAARTFWEEMLEAQAEAIPIVGPRTFYIESSVSPTKHPPFRRPVAKYLETYYGPNDGLVAAGDQFLPELGLRLGMLDVSHTDLTHRFPAARPRPRLRGAFARSIIMAVGGQAGPEPDPTPISPDVPDDDGSIRAARR</sequence>
<dbReference type="Gene3D" id="3.40.50.1820">
    <property type="entry name" value="alpha/beta hydrolase"/>
    <property type="match status" value="1"/>
</dbReference>
<feature type="region of interest" description="Disordered" evidence="1">
    <location>
        <begin position="350"/>
        <end position="378"/>
    </location>
</feature>
<dbReference type="Proteomes" id="UP000317835">
    <property type="component" value="Chromosome"/>
</dbReference>
<dbReference type="KEGG" id="tpla:ElP_47120"/>
<keyword evidence="3" id="KW-1185">Reference proteome</keyword>
<name>A0A518H7G6_9BACT</name>
<dbReference type="InterPro" id="IPR029058">
    <property type="entry name" value="AB_hydrolase_fold"/>
</dbReference>
<gene>
    <name evidence="2" type="ORF">ElP_47120</name>
</gene>
<dbReference type="SUPFAM" id="SSF53474">
    <property type="entry name" value="alpha/beta-Hydrolases"/>
    <property type="match status" value="1"/>
</dbReference>
<reference evidence="2 3" key="1">
    <citation type="submission" date="2019-02" db="EMBL/GenBank/DDBJ databases">
        <title>Deep-cultivation of Planctomycetes and their phenomic and genomic characterization uncovers novel biology.</title>
        <authorList>
            <person name="Wiegand S."/>
            <person name="Jogler M."/>
            <person name="Boedeker C."/>
            <person name="Pinto D."/>
            <person name="Vollmers J."/>
            <person name="Rivas-Marin E."/>
            <person name="Kohn T."/>
            <person name="Peeters S.H."/>
            <person name="Heuer A."/>
            <person name="Rast P."/>
            <person name="Oberbeckmann S."/>
            <person name="Bunk B."/>
            <person name="Jeske O."/>
            <person name="Meyerdierks A."/>
            <person name="Storesund J.E."/>
            <person name="Kallscheuer N."/>
            <person name="Luecker S."/>
            <person name="Lage O.M."/>
            <person name="Pohl T."/>
            <person name="Merkel B.J."/>
            <person name="Hornburger P."/>
            <person name="Mueller R.-W."/>
            <person name="Bruemmer F."/>
            <person name="Labrenz M."/>
            <person name="Spormann A.M."/>
            <person name="Op den Camp H."/>
            <person name="Overmann J."/>
            <person name="Amann R."/>
            <person name="Jetten M.S.M."/>
            <person name="Mascher T."/>
            <person name="Medema M.H."/>
            <person name="Devos D.P."/>
            <person name="Kaster A.-K."/>
            <person name="Ovreas L."/>
            <person name="Rohde M."/>
            <person name="Galperin M.Y."/>
            <person name="Jogler C."/>
        </authorList>
    </citation>
    <scope>NUCLEOTIDE SEQUENCE [LARGE SCALE GENOMIC DNA]</scope>
    <source>
        <strain evidence="2 3">ElP</strain>
    </source>
</reference>
<organism evidence="2 3">
    <name type="scientific">Tautonia plasticadhaerens</name>
    <dbReference type="NCBI Taxonomy" id="2527974"/>
    <lineage>
        <taxon>Bacteria</taxon>
        <taxon>Pseudomonadati</taxon>
        <taxon>Planctomycetota</taxon>
        <taxon>Planctomycetia</taxon>
        <taxon>Isosphaerales</taxon>
        <taxon>Isosphaeraceae</taxon>
        <taxon>Tautonia</taxon>
    </lineage>
</organism>
<accession>A0A518H7G6</accession>
<proteinExistence type="predicted"/>
<protein>
    <submittedName>
        <fullName evidence="2">Alpha/beta hydrolase family protein</fullName>
    </submittedName>
</protein>
<evidence type="ECO:0000256" key="1">
    <source>
        <dbReference type="SAM" id="MobiDB-lite"/>
    </source>
</evidence>
<keyword evidence="2" id="KW-0378">Hydrolase</keyword>
<evidence type="ECO:0000313" key="2">
    <source>
        <dbReference type="EMBL" id="QDV36783.1"/>
    </source>
</evidence>
<dbReference type="EMBL" id="CP036426">
    <property type="protein sequence ID" value="QDV36783.1"/>
    <property type="molecule type" value="Genomic_DNA"/>
</dbReference>
<dbReference type="GO" id="GO:0016787">
    <property type="term" value="F:hydrolase activity"/>
    <property type="evidence" value="ECO:0007669"/>
    <property type="project" value="UniProtKB-KW"/>
</dbReference>
<dbReference type="AlphaFoldDB" id="A0A518H7G6"/>
<evidence type="ECO:0000313" key="3">
    <source>
        <dbReference type="Proteomes" id="UP000317835"/>
    </source>
</evidence>